<dbReference type="AlphaFoldDB" id="A0AAW5A7K7"/>
<feature type="transmembrane region" description="Helical" evidence="1">
    <location>
        <begin position="156"/>
        <end position="172"/>
    </location>
</feature>
<keyword evidence="1" id="KW-0472">Membrane</keyword>
<feature type="transmembrane region" description="Helical" evidence="1">
    <location>
        <begin position="278"/>
        <end position="296"/>
    </location>
</feature>
<feature type="transmembrane region" description="Helical" evidence="1">
    <location>
        <begin position="303"/>
        <end position="323"/>
    </location>
</feature>
<evidence type="ECO:0000313" key="2">
    <source>
        <dbReference type="EMBL" id="MCF5057283.1"/>
    </source>
</evidence>
<feature type="transmembrane region" description="Helical" evidence="1">
    <location>
        <begin position="371"/>
        <end position="392"/>
    </location>
</feature>
<protein>
    <submittedName>
        <fullName evidence="2">Uncharacterized protein</fullName>
    </submittedName>
</protein>
<feature type="transmembrane region" description="Helical" evidence="1">
    <location>
        <begin position="184"/>
        <end position="207"/>
    </location>
</feature>
<feature type="transmembrane region" description="Helical" evidence="1">
    <location>
        <begin position="251"/>
        <end position="272"/>
    </location>
</feature>
<feature type="transmembrane region" description="Helical" evidence="1">
    <location>
        <begin position="102"/>
        <end position="121"/>
    </location>
</feature>
<dbReference type="RefSeq" id="WP_092238558.1">
    <property type="nucleotide sequence ID" value="NZ_FNTR01000006.1"/>
</dbReference>
<feature type="transmembrane region" description="Helical" evidence="1">
    <location>
        <begin position="219"/>
        <end position="239"/>
    </location>
</feature>
<evidence type="ECO:0000313" key="3">
    <source>
        <dbReference type="Proteomes" id="UP000814172"/>
    </source>
</evidence>
<gene>
    <name evidence="2" type="ORF">GIW75_09995</name>
</gene>
<evidence type="ECO:0000256" key="1">
    <source>
        <dbReference type="SAM" id="Phobius"/>
    </source>
</evidence>
<reference evidence="2 3" key="1">
    <citation type="submission" date="2019-11" db="EMBL/GenBank/DDBJ databases">
        <title>Epiphytic Pseudomonas syringae from cherry orchards.</title>
        <authorList>
            <person name="Hulin M.T."/>
        </authorList>
    </citation>
    <scope>NUCLEOTIDE SEQUENCE [LARGE SCALE GENOMIC DNA]</scope>
    <source>
        <strain evidence="2 3">PA-6-9F</strain>
    </source>
</reference>
<keyword evidence="1" id="KW-1133">Transmembrane helix</keyword>
<sequence length="541" mass="60062">MHVLNRGFFSSTRARSVLSVIAMLIFAGTVLAFRNLEPLTNYFTYSEDGIWLGYAMSKGWWHTIINAKPDYLVWGNLLFVYLATLVSDIFCDDKLICYPQAISFWSYFFYSSVSVLCYYATKDLLPETIRWIVFLSTLMIPLGDSSGEIFGKITNIGYYFVLITTLLIFVKSRKTTATPLIDTILLLSAATNPVCLVLTLALSIFTLPDHNFKKWIKRYGAITIGCLAIGAIIFFKITASPAKGVIGSFRLESLIEVSLARAFIYPFVFPFYNQLSDTIVVILSLALLTLLGVLLAKEKSREVRTLISMCATAYIIYLFFTVYMRKSLTEILGGYASTFPDRYFMGLNIIVVFSLLVLAGSALRASRAVRIIGATTLISFTALYIGNVAWLIEGETTRVQFGGNLTFQDQLCSAALQPADTEGNISVSLYPAGQLATVPKDKVSAAANKIECAPEDVSFYVTDSNWIKGIARKWAGFYLHNTPENLAAFTIGSTVQFPDKTTRKIVDISTSNETINVFVDGDILIAKKVGLPFKFIVIDQL</sequence>
<dbReference type="GeneID" id="55542393"/>
<dbReference type="EMBL" id="WKEW01000024">
    <property type="protein sequence ID" value="MCF5057283.1"/>
    <property type="molecule type" value="Genomic_DNA"/>
</dbReference>
<organism evidence="2 3">
    <name type="scientific">Pseudomonas proteolytica</name>
    <dbReference type="NCBI Taxonomy" id="219574"/>
    <lineage>
        <taxon>Bacteria</taxon>
        <taxon>Pseudomonadati</taxon>
        <taxon>Pseudomonadota</taxon>
        <taxon>Gammaproteobacteria</taxon>
        <taxon>Pseudomonadales</taxon>
        <taxon>Pseudomonadaceae</taxon>
        <taxon>Pseudomonas</taxon>
    </lineage>
</organism>
<proteinExistence type="predicted"/>
<feature type="transmembrane region" description="Helical" evidence="1">
    <location>
        <begin position="343"/>
        <end position="364"/>
    </location>
</feature>
<comment type="caution">
    <text evidence="2">The sequence shown here is derived from an EMBL/GenBank/DDBJ whole genome shotgun (WGS) entry which is preliminary data.</text>
</comment>
<feature type="transmembrane region" description="Helical" evidence="1">
    <location>
        <begin position="71"/>
        <end position="90"/>
    </location>
</feature>
<name>A0AAW5A7K7_9PSED</name>
<keyword evidence="3" id="KW-1185">Reference proteome</keyword>
<keyword evidence="1" id="KW-0812">Transmembrane</keyword>
<dbReference type="Proteomes" id="UP000814172">
    <property type="component" value="Unassembled WGS sequence"/>
</dbReference>
<accession>A0AAW5A7K7</accession>